<dbReference type="InterPro" id="IPR009003">
    <property type="entry name" value="Peptidase_S1_PA"/>
</dbReference>
<reference evidence="4 5" key="1">
    <citation type="journal article" date="2016" name="Nat. Commun.">
        <title>Thousands of microbial genomes shed light on interconnected biogeochemical processes in an aquifer system.</title>
        <authorList>
            <person name="Anantharaman K."/>
            <person name="Brown C.T."/>
            <person name="Hug L.A."/>
            <person name="Sharon I."/>
            <person name="Castelle C.J."/>
            <person name="Probst A.J."/>
            <person name="Thomas B.C."/>
            <person name="Singh A."/>
            <person name="Wilkins M.J."/>
            <person name="Karaoz U."/>
            <person name="Brodie E.L."/>
            <person name="Williams K.H."/>
            <person name="Hubbard S.S."/>
            <person name="Banfield J.F."/>
        </authorList>
    </citation>
    <scope>NUCLEOTIDE SEQUENCE [LARGE SCALE GENOMIC DNA]</scope>
</reference>
<dbReference type="GO" id="GO:0004252">
    <property type="term" value="F:serine-type endopeptidase activity"/>
    <property type="evidence" value="ECO:0007669"/>
    <property type="project" value="InterPro"/>
</dbReference>
<dbReference type="SUPFAM" id="SSF50156">
    <property type="entry name" value="PDZ domain-like"/>
    <property type="match status" value="1"/>
</dbReference>
<dbReference type="PANTHER" id="PTHR43343:SF3">
    <property type="entry name" value="PROTEASE DO-LIKE 8, CHLOROPLASTIC"/>
    <property type="match status" value="1"/>
</dbReference>
<dbReference type="Pfam" id="PF13365">
    <property type="entry name" value="Trypsin_2"/>
    <property type="match status" value="1"/>
</dbReference>
<dbReference type="Pfam" id="PF13180">
    <property type="entry name" value="PDZ_2"/>
    <property type="match status" value="1"/>
</dbReference>
<evidence type="ECO:0000256" key="2">
    <source>
        <dbReference type="ARBA" id="ARBA00022801"/>
    </source>
</evidence>
<organism evidence="4 5">
    <name type="scientific">Candidatus Woesebacteria bacterium RIFOXYD1_FULL_43_18</name>
    <dbReference type="NCBI Taxonomy" id="1802551"/>
    <lineage>
        <taxon>Bacteria</taxon>
        <taxon>Candidatus Woeseibacteriota</taxon>
    </lineage>
</organism>
<dbReference type="InterPro" id="IPR051201">
    <property type="entry name" value="Chloro_Bact_Ser_Proteases"/>
</dbReference>
<dbReference type="EMBL" id="MGIL01000015">
    <property type="protein sequence ID" value="OGM88142.1"/>
    <property type="molecule type" value="Genomic_DNA"/>
</dbReference>
<dbReference type="PROSITE" id="PS50106">
    <property type="entry name" value="PDZ"/>
    <property type="match status" value="1"/>
</dbReference>
<gene>
    <name evidence="4" type="ORF">A2573_01890</name>
</gene>
<keyword evidence="2" id="KW-0378">Hydrolase</keyword>
<dbReference type="Gene3D" id="2.30.42.10">
    <property type="match status" value="1"/>
</dbReference>
<evidence type="ECO:0000313" key="4">
    <source>
        <dbReference type="EMBL" id="OGM88142.1"/>
    </source>
</evidence>
<dbReference type="SMART" id="SM00228">
    <property type="entry name" value="PDZ"/>
    <property type="match status" value="1"/>
</dbReference>
<dbReference type="Proteomes" id="UP000177596">
    <property type="component" value="Unassembled WGS sequence"/>
</dbReference>
<dbReference type="InterPro" id="IPR036034">
    <property type="entry name" value="PDZ_sf"/>
</dbReference>
<comment type="caution">
    <text evidence="4">The sequence shown here is derived from an EMBL/GenBank/DDBJ whole genome shotgun (WGS) entry which is preliminary data.</text>
</comment>
<accession>A0A1F8DIA2</accession>
<dbReference type="GO" id="GO:0006508">
    <property type="term" value="P:proteolysis"/>
    <property type="evidence" value="ECO:0007669"/>
    <property type="project" value="UniProtKB-KW"/>
</dbReference>
<dbReference type="SUPFAM" id="SSF50494">
    <property type="entry name" value="Trypsin-like serine proteases"/>
    <property type="match status" value="1"/>
</dbReference>
<dbReference type="InterPro" id="IPR001940">
    <property type="entry name" value="Peptidase_S1C"/>
</dbReference>
<evidence type="ECO:0000256" key="1">
    <source>
        <dbReference type="ARBA" id="ARBA00022670"/>
    </source>
</evidence>
<protein>
    <recommendedName>
        <fullName evidence="3">PDZ domain-containing protein</fullName>
    </recommendedName>
</protein>
<dbReference type="AlphaFoldDB" id="A0A1F8DIA2"/>
<dbReference type="InterPro" id="IPR001478">
    <property type="entry name" value="PDZ"/>
</dbReference>
<name>A0A1F8DIA2_9BACT</name>
<proteinExistence type="predicted"/>
<sequence length="381" mass="39511">MEKSAFKKLLLGLAVLIVVVVAVTSGAIADRLFEFKPLDVLFPRAARLNLSKTVVNENSEVIDVVKNVGPSVVTVSAQTPKRQVIQFSPFGGFTQGTQGGTQQDIGSGFIVSSDGLIVTNKHVVADTSLSYKVSTSDGKTYDVTQISKDPGNDIAVIKIATTGLKPIELGDSSNLEVGQFVIAIGTALGEFRNTVTTGVISGLGRGISAGNSLQGYVERLDNVIQTDAAINPGNSGGPLLNVSGQVIGINVAVAQGANNIAFSIPVNTVKDALNQYKALGGFPAKAYLGVEYQMLTTQIALLNQVPQGAYVVNVIAGSPADQAGVLIGDIIFKIDGNALNDASGGLGSLVSGKKPGDSLSLDIWRNGETSNIRVTLSQSPE</sequence>
<dbReference type="Gene3D" id="2.40.10.120">
    <property type="match status" value="1"/>
</dbReference>
<dbReference type="PRINTS" id="PR00834">
    <property type="entry name" value="PROTEASES2C"/>
</dbReference>
<keyword evidence="1" id="KW-0645">Protease</keyword>
<evidence type="ECO:0000313" key="5">
    <source>
        <dbReference type="Proteomes" id="UP000177596"/>
    </source>
</evidence>
<feature type="domain" description="PDZ" evidence="3">
    <location>
        <begin position="272"/>
        <end position="343"/>
    </location>
</feature>
<evidence type="ECO:0000259" key="3">
    <source>
        <dbReference type="PROSITE" id="PS50106"/>
    </source>
</evidence>
<dbReference type="PANTHER" id="PTHR43343">
    <property type="entry name" value="PEPTIDASE S12"/>
    <property type="match status" value="1"/>
</dbReference>